<reference evidence="2 3" key="1">
    <citation type="submission" date="2018-10" db="EMBL/GenBank/DDBJ databases">
        <authorList>
            <person name="Ekblom R."/>
            <person name="Jareborg N."/>
        </authorList>
    </citation>
    <scope>NUCLEOTIDE SEQUENCE [LARGE SCALE GENOMIC DNA]</scope>
    <source>
        <tissue evidence="2">Muscle</tissue>
    </source>
</reference>
<evidence type="ECO:0000256" key="1">
    <source>
        <dbReference type="SAM" id="SignalP"/>
    </source>
</evidence>
<comment type="caution">
    <text evidence="2">The sequence shown here is derived from an EMBL/GenBank/DDBJ whole genome shotgun (WGS) entry which is preliminary data.</text>
</comment>
<dbReference type="PROSITE" id="PS51257">
    <property type="entry name" value="PROKAR_LIPOPROTEIN"/>
    <property type="match status" value="1"/>
</dbReference>
<dbReference type="EMBL" id="CYRY02047387">
    <property type="protein sequence ID" value="VCX43387.1"/>
    <property type="molecule type" value="Genomic_DNA"/>
</dbReference>
<keyword evidence="3" id="KW-1185">Reference proteome</keyword>
<name>A0A9X9ME54_GULGU</name>
<gene>
    <name evidence="2" type="ORF">BN2614_LOCUS1</name>
</gene>
<dbReference type="AlphaFoldDB" id="A0A9X9ME54"/>
<evidence type="ECO:0000313" key="3">
    <source>
        <dbReference type="Proteomes" id="UP000269945"/>
    </source>
</evidence>
<feature type="non-terminal residue" evidence="2">
    <location>
        <position position="1"/>
    </location>
</feature>
<dbReference type="Proteomes" id="UP000269945">
    <property type="component" value="Unassembled WGS sequence"/>
</dbReference>
<organism evidence="2 3">
    <name type="scientific">Gulo gulo</name>
    <name type="common">Wolverine</name>
    <name type="synonym">Gluton</name>
    <dbReference type="NCBI Taxonomy" id="48420"/>
    <lineage>
        <taxon>Eukaryota</taxon>
        <taxon>Metazoa</taxon>
        <taxon>Chordata</taxon>
        <taxon>Craniata</taxon>
        <taxon>Vertebrata</taxon>
        <taxon>Euteleostomi</taxon>
        <taxon>Mammalia</taxon>
        <taxon>Eutheria</taxon>
        <taxon>Laurasiatheria</taxon>
        <taxon>Carnivora</taxon>
        <taxon>Caniformia</taxon>
        <taxon>Musteloidea</taxon>
        <taxon>Mustelidae</taxon>
        <taxon>Guloninae</taxon>
        <taxon>Gulo</taxon>
    </lineage>
</organism>
<feature type="signal peptide" evidence="1">
    <location>
        <begin position="1"/>
        <end position="24"/>
    </location>
</feature>
<evidence type="ECO:0000313" key="2">
    <source>
        <dbReference type="EMBL" id="VCX43387.1"/>
    </source>
</evidence>
<protein>
    <submittedName>
        <fullName evidence="2">Uncharacterized protein</fullName>
    </submittedName>
</protein>
<feature type="chain" id="PRO_5040866223" evidence="1">
    <location>
        <begin position="25"/>
        <end position="83"/>
    </location>
</feature>
<proteinExistence type="predicted"/>
<sequence>MVPSCPRALLLPLLLLLACPASRASQNCLNKQQLLTAIRQLQQVLKGQETRFAEGFRSMKSQLAALHHSVARAGPDSPPGGSV</sequence>
<accession>A0A9X9ME54</accession>
<keyword evidence="1" id="KW-0732">Signal</keyword>